<protein>
    <submittedName>
        <fullName evidence="1">Uncharacterized protein</fullName>
    </submittedName>
</protein>
<accession>A0A1H8US47</accession>
<dbReference type="EMBL" id="FODV01000012">
    <property type="protein sequence ID" value="SEP06012.1"/>
    <property type="molecule type" value="Genomic_DNA"/>
</dbReference>
<evidence type="ECO:0000313" key="1">
    <source>
        <dbReference type="EMBL" id="SEP06012.1"/>
    </source>
</evidence>
<evidence type="ECO:0000313" key="2">
    <source>
        <dbReference type="Proteomes" id="UP000199126"/>
    </source>
</evidence>
<gene>
    <name evidence="1" type="ORF">SAMN04487948_11277</name>
</gene>
<dbReference type="Proteomes" id="UP000199126">
    <property type="component" value="Unassembled WGS sequence"/>
</dbReference>
<sequence>MVGDANLISLATRSGSDGASETVLIMADPPEAHRQIEYHLRQAFLRAESETTKFHVRKVASLLEEDEGFERLLE</sequence>
<organism evidence="1 2">
    <name type="scientific">Halogranum amylolyticum</name>
    <dbReference type="NCBI Taxonomy" id="660520"/>
    <lineage>
        <taxon>Archaea</taxon>
        <taxon>Methanobacteriati</taxon>
        <taxon>Methanobacteriota</taxon>
        <taxon>Stenosarchaea group</taxon>
        <taxon>Halobacteria</taxon>
        <taxon>Halobacteriales</taxon>
        <taxon>Haloferacaceae</taxon>
    </lineage>
</organism>
<keyword evidence="2" id="KW-1185">Reference proteome</keyword>
<reference evidence="2" key="1">
    <citation type="submission" date="2016-10" db="EMBL/GenBank/DDBJ databases">
        <authorList>
            <person name="Varghese N."/>
            <person name="Submissions S."/>
        </authorList>
    </citation>
    <scope>NUCLEOTIDE SEQUENCE [LARGE SCALE GENOMIC DNA]</scope>
    <source>
        <strain evidence="2">CGMCC 1.10121</strain>
    </source>
</reference>
<proteinExistence type="predicted"/>
<name>A0A1H8US47_9EURY</name>
<dbReference type="AlphaFoldDB" id="A0A1H8US47"/>